<dbReference type="EMBL" id="CACVKT020007868">
    <property type="protein sequence ID" value="CAC5411517.1"/>
    <property type="molecule type" value="Genomic_DNA"/>
</dbReference>
<dbReference type="InterPro" id="IPR038765">
    <property type="entry name" value="Papain-like_cys_pep_sf"/>
</dbReference>
<dbReference type="GO" id="GO:0000932">
    <property type="term" value="C:P-body"/>
    <property type="evidence" value="ECO:0007669"/>
    <property type="project" value="TreeGrafter"/>
</dbReference>
<dbReference type="FunFam" id="2.130.10.10:FF:000421">
    <property type="entry name" value="PAN2-PAN3 deadenylation complex catalytic subunit PAN2"/>
    <property type="match status" value="1"/>
</dbReference>
<dbReference type="InterPro" id="IPR048841">
    <property type="entry name" value="PAN2_N"/>
</dbReference>
<sequence>MDYRGMQMPRGFPPPQMQGRMGEGMMNQQRDMMGGNMMNQPPPGAMMNPQMMPEHFNPNQMEGYFPGAAQGLTEYHDLTSVLVDGGDRFGVSALTFDKQDLLWMGNSGGHVTGYYGLEMQKYTSFQVHMTEDIRQMIPIQRGILSLTRSTLNCSLRRGLSLFNYKSPCMQEMQCMIMTSPNTVLMGGHQTKVLQLDIEGMREIRQVDVPEPGCAIFRSSNKYICAGDTSGKVRLYDPATLRAEHVLDAHNGTLSDFDLQGNLLVTCGFSARQNQMTVDRFLMVYDMRVMRAMAPIQIIIDPMFLRFVHIYSNKLMIVSQAGQFQIIDTNSLAPTPLSMQPVNTHGSFITSFDISETCHVLAFGDSGGYLHEFASGEHPVFNTFPQPTEFADPTEQLQFMHINDEMTPYSVIPMCYPENGKMLSDWPDHLAQNVYRKPMPVDNEILRSMKVQHNVGYAKLPQGSGIGVNQIPYNIGNDKKGSKKGKSVPESPIGRGEDPFVVVPKRYQKVDLKYSKLGLEDFDFRHYNKTHFAGLETGIPNAYCNCMLQVLYYIEPLRVALLNHLCKKEFCLSCELGFLFHMLDSQKGQTCQATNFLRAFRTIPEASALGLVLSENEENESRINLLRLIQSWSRFIFHQVHSEAGKKVLVEDCKKVEEAAADEAEDQKADKDDKPSTAESTPPKSKKKKKKKGKKKGKDQADDDKSDGKREDDEEKDKESISPDQSVNLEEERSCTSVF</sequence>
<dbReference type="AlphaFoldDB" id="A0A6J8DUX2"/>
<dbReference type="SUPFAM" id="SSF54001">
    <property type="entry name" value="Cysteine proteinases"/>
    <property type="match status" value="1"/>
</dbReference>
<dbReference type="GO" id="GO:0000289">
    <property type="term" value="P:nuclear-transcribed mRNA poly(A) tail shortening"/>
    <property type="evidence" value="ECO:0007669"/>
    <property type="project" value="TreeGrafter"/>
</dbReference>
<evidence type="ECO:0000256" key="1">
    <source>
        <dbReference type="SAM" id="MobiDB-lite"/>
    </source>
</evidence>
<evidence type="ECO:0000313" key="5">
    <source>
        <dbReference type="Proteomes" id="UP000507470"/>
    </source>
</evidence>
<feature type="region of interest" description="Disordered" evidence="1">
    <location>
        <begin position="659"/>
        <end position="738"/>
    </location>
</feature>
<feature type="region of interest" description="Disordered" evidence="1">
    <location>
        <begin position="1"/>
        <end position="20"/>
    </location>
</feature>
<evidence type="ECO:0000259" key="3">
    <source>
        <dbReference type="Pfam" id="PF20770"/>
    </source>
</evidence>
<dbReference type="PANTHER" id="PTHR15728:SF0">
    <property type="entry name" value="PAN2-PAN3 DEADENYLATION COMPLEX CATALYTIC SUBUNIT PAN2"/>
    <property type="match status" value="1"/>
</dbReference>
<accession>A0A6J8DUX2</accession>
<feature type="compositionally biased region" description="Basic and acidic residues" evidence="1">
    <location>
        <begin position="705"/>
        <end position="720"/>
    </location>
</feature>
<feature type="compositionally biased region" description="Basic and acidic residues" evidence="1">
    <location>
        <begin position="729"/>
        <end position="738"/>
    </location>
</feature>
<keyword evidence="4" id="KW-0378">Hydrolase</keyword>
<feature type="domain" description="PAN2 UCH" evidence="2">
    <location>
        <begin position="532"/>
        <end position="645"/>
    </location>
</feature>
<dbReference type="Gene3D" id="3.90.70.10">
    <property type="entry name" value="Cysteine proteinases"/>
    <property type="match status" value="1"/>
</dbReference>
<dbReference type="GO" id="GO:0031251">
    <property type="term" value="C:PAN complex"/>
    <property type="evidence" value="ECO:0007669"/>
    <property type="project" value="TreeGrafter"/>
</dbReference>
<dbReference type="InterPro" id="IPR050785">
    <property type="entry name" value="PAN2-PAN3_catalytic_subunit"/>
</dbReference>
<name>A0A6J8DUX2_MYTCO</name>
<dbReference type="InterPro" id="IPR015943">
    <property type="entry name" value="WD40/YVTN_repeat-like_dom_sf"/>
</dbReference>
<dbReference type="SUPFAM" id="SSF50978">
    <property type="entry name" value="WD40 repeat-like"/>
    <property type="match status" value="1"/>
</dbReference>
<dbReference type="Gene3D" id="2.130.10.10">
    <property type="entry name" value="YVTN repeat-like/Quinoprotein amine dehydrogenase"/>
    <property type="match status" value="1"/>
</dbReference>
<keyword evidence="5" id="KW-1185">Reference proteome</keyword>
<evidence type="ECO:0000313" key="4">
    <source>
        <dbReference type="EMBL" id="CAC5411517.1"/>
    </source>
</evidence>
<reference evidence="4 5" key="1">
    <citation type="submission" date="2020-06" db="EMBL/GenBank/DDBJ databases">
        <authorList>
            <person name="Li R."/>
            <person name="Bekaert M."/>
        </authorList>
    </citation>
    <scope>NUCLEOTIDE SEQUENCE [LARGE SCALE GENOMIC DNA]</scope>
    <source>
        <strain evidence="5">wild</strain>
    </source>
</reference>
<dbReference type="Pfam" id="PF20770">
    <property type="entry name" value="PAN2_N"/>
    <property type="match status" value="1"/>
</dbReference>
<gene>
    <name evidence="4" type="ORF">MCOR_44602</name>
</gene>
<dbReference type="Pfam" id="PF13423">
    <property type="entry name" value="UCH_1"/>
    <property type="match status" value="1"/>
</dbReference>
<feature type="compositionally biased region" description="Basic residues" evidence="1">
    <location>
        <begin position="683"/>
        <end position="696"/>
    </location>
</feature>
<protein>
    <submittedName>
        <fullName evidence="4">PAN2</fullName>
        <ecNumber evidence="4">3.1.13.4</ecNumber>
    </submittedName>
</protein>
<evidence type="ECO:0000259" key="2">
    <source>
        <dbReference type="Pfam" id="PF13423"/>
    </source>
</evidence>
<dbReference type="Proteomes" id="UP000507470">
    <property type="component" value="Unassembled WGS sequence"/>
</dbReference>
<feature type="compositionally biased region" description="Basic and acidic residues" evidence="1">
    <location>
        <begin position="665"/>
        <end position="675"/>
    </location>
</feature>
<dbReference type="EC" id="3.1.13.4" evidence="4"/>
<dbReference type="InterPro" id="IPR028881">
    <property type="entry name" value="PAN2_UCH_dom"/>
</dbReference>
<dbReference type="InterPro" id="IPR036322">
    <property type="entry name" value="WD40_repeat_dom_sf"/>
</dbReference>
<feature type="domain" description="PAN2-PAN3 deadenylation complex catalytic subunit PAN2 N-terminal" evidence="3">
    <location>
        <begin position="75"/>
        <end position="371"/>
    </location>
</feature>
<dbReference type="GO" id="GO:0004535">
    <property type="term" value="F:poly(A)-specific ribonuclease activity"/>
    <property type="evidence" value="ECO:0007669"/>
    <property type="project" value="UniProtKB-EC"/>
</dbReference>
<dbReference type="OrthoDB" id="16516at2759"/>
<organism evidence="4 5">
    <name type="scientific">Mytilus coruscus</name>
    <name type="common">Sea mussel</name>
    <dbReference type="NCBI Taxonomy" id="42192"/>
    <lineage>
        <taxon>Eukaryota</taxon>
        <taxon>Metazoa</taxon>
        <taxon>Spiralia</taxon>
        <taxon>Lophotrochozoa</taxon>
        <taxon>Mollusca</taxon>
        <taxon>Bivalvia</taxon>
        <taxon>Autobranchia</taxon>
        <taxon>Pteriomorphia</taxon>
        <taxon>Mytilida</taxon>
        <taxon>Mytiloidea</taxon>
        <taxon>Mytilidae</taxon>
        <taxon>Mytilinae</taxon>
        <taxon>Mytilus</taxon>
    </lineage>
</organism>
<proteinExistence type="predicted"/>
<dbReference type="PANTHER" id="PTHR15728">
    <property type="entry name" value="DEADENYLATION COMPLEX CATALYTIC SUBUNIT PAN2"/>
    <property type="match status" value="1"/>
</dbReference>